<organism evidence="1 2">
    <name type="scientific">Puccinia coronata f. sp. avenae</name>
    <dbReference type="NCBI Taxonomy" id="200324"/>
    <lineage>
        <taxon>Eukaryota</taxon>
        <taxon>Fungi</taxon>
        <taxon>Dikarya</taxon>
        <taxon>Basidiomycota</taxon>
        <taxon>Pucciniomycotina</taxon>
        <taxon>Pucciniomycetes</taxon>
        <taxon>Pucciniales</taxon>
        <taxon>Pucciniaceae</taxon>
        <taxon>Puccinia</taxon>
    </lineage>
</organism>
<reference evidence="1 2" key="1">
    <citation type="submission" date="2017-11" db="EMBL/GenBank/DDBJ databases">
        <title>De novo assembly and phasing of dikaryotic genomes from two isolates of Puccinia coronata f. sp. avenae, the causal agent of oat crown rust.</title>
        <authorList>
            <person name="Miller M.E."/>
            <person name="Zhang Y."/>
            <person name="Omidvar V."/>
            <person name="Sperschneider J."/>
            <person name="Schwessinger B."/>
            <person name="Raley C."/>
            <person name="Palmer J.M."/>
            <person name="Garnica D."/>
            <person name="Upadhyaya N."/>
            <person name="Rathjen J."/>
            <person name="Taylor J.M."/>
            <person name="Park R.F."/>
            <person name="Dodds P.N."/>
            <person name="Hirsch C.D."/>
            <person name="Kianian S.F."/>
            <person name="Figueroa M."/>
        </authorList>
    </citation>
    <scope>NUCLEOTIDE SEQUENCE [LARGE SCALE GENOMIC DNA]</scope>
    <source>
        <strain evidence="1">12NC29</strain>
    </source>
</reference>
<keyword evidence="2" id="KW-1185">Reference proteome</keyword>
<dbReference type="AlphaFoldDB" id="A0A2N5TPK4"/>
<evidence type="ECO:0000313" key="1">
    <source>
        <dbReference type="EMBL" id="PLW27429.1"/>
    </source>
</evidence>
<accession>A0A2N5TPK4</accession>
<gene>
    <name evidence="1" type="ORF">PCANC_24308</name>
</gene>
<dbReference type="Proteomes" id="UP000235388">
    <property type="component" value="Unassembled WGS sequence"/>
</dbReference>
<evidence type="ECO:0000313" key="2">
    <source>
        <dbReference type="Proteomes" id="UP000235388"/>
    </source>
</evidence>
<comment type="caution">
    <text evidence="1">The sequence shown here is derived from an EMBL/GenBank/DDBJ whole genome shotgun (WGS) entry which is preliminary data.</text>
</comment>
<protein>
    <submittedName>
        <fullName evidence="1">Uncharacterized protein</fullName>
    </submittedName>
</protein>
<proteinExistence type="predicted"/>
<name>A0A2N5TPK4_9BASI</name>
<dbReference type="EMBL" id="PGCJ01000487">
    <property type="protein sequence ID" value="PLW27429.1"/>
    <property type="molecule type" value="Genomic_DNA"/>
</dbReference>
<sequence length="90" mass="9549">MPVVTRRAYSWLGVHPHWAGVQVLHACPGGVPLHSGLGSMSQSRYWSSVGTPPTKPTGRRTIVTRHITAPTRRCGDALPIVPSRSGGNGA</sequence>